<dbReference type="Pfam" id="PF00326">
    <property type="entry name" value="Peptidase_S9"/>
    <property type="match status" value="1"/>
</dbReference>
<reference evidence="5" key="1">
    <citation type="submission" date="2016-10" db="EMBL/GenBank/DDBJ databases">
        <authorList>
            <person name="Varghese N."/>
            <person name="Submissions S."/>
        </authorList>
    </citation>
    <scope>NUCLEOTIDE SEQUENCE [LARGE SCALE GENOMIC DNA]</scope>
    <source>
        <strain evidence="5">CGMCC 1.10824</strain>
    </source>
</reference>
<feature type="chain" id="PRO_5011437552" evidence="2">
    <location>
        <begin position="28"/>
        <end position="652"/>
    </location>
</feature>
<dbReference type="AlphaFoldDB" id="A0A1G6BI21"/>
<keyword evidence="1" id="KW-0378">Hydrolase</keyword>
<feature type="signal peptide" evidence="2">
    <location>
        <begin position="1"/>
        <end position="27"/>
    </location>
</feature>
<dbReference type="GO" id="GO:0004177">
    <property type="term" value="F:aminopeptidase activity"/>
    <property type="evidence" value="ECO:0007669"/>
    <property type="project" value="UniProtKB-KW"/>
</dbReference>
<protein>
    <submittedName>
        <fullName evidence="4">Dipeptidyl aminopeptidase/acylaminoacyl peptidase</fullName>
    </submittedName>
</protein>
<dbReference type="PANTHER" id="PTHR42776:SF27">
    <property type="entry name" value="DIPEPTIDYL PEPTIDASE FAMILY MEMBER 6"/>
    <property type="match status" value="1"/>
</dbReference>
<organism evidence="4 5">
    <name type="scientific">Pseudidiomarina indica</name>
    <dbReference type="NCBI Taxonomy" id="1159017"/>
    <lineage>
        <taxon>Bacteria</taxon>
        <taxon>Pseudomonadati</taxon>
        <taxon>Pseudomonadota</taxon>
        <taxon>Gammaproteobacteria</taxon>
        <taxon>Alteromonadales</taxon>
        <taxon>Idiomarinaceae</taxon>
        <taxon>Pseudidiomarina</taxon>
    </lineage>
</organism>
<evidence type="ECO:0000256" key="1">
    <source>
        <dbReference type="ARBA" id="ARBA00022801"/>
    </source>
</evidence>
<dbReference type="SUPFAM" id="SSF82171">
    <property type="entry name" value="DPP6 N-terminal domain-like"/>
    <property type="match status" value="1"/>
</dbReference>
<keyword evidence="4" id="KW-0645">Protease</keyword>
<evidence type="ECO:0000259" key="3">
    <source>
        <dbReference type="Pfam" id="PF00326"/>
    </source>
</evidence>
<dbReference type="EMBL" id="FMXN01000003">
    <property type="protein sequence ID" value="SDB20243.1"/>
    <property type="molecule type" value="Genomic_DNA"/>
</dbReference>
<evidence type="ECO:0000313" key="4">
    <source>
        <dbReference type="EMBL" id="SDB20243.1"/>
    </source>
</evidence>
<dbReference type="InterPro" id="IPR029058">
    <property type="entry name" value="AB_hydrolase_fold"/>
</dbReference>
<accession>A0A1G6BI21</accession>
<keyword evidence="5" id="KW-1185">Reference proteome</keyword>
<dbReference type="OrthoDB" id="4269629at2"/>
<dbReference type="Gene3D" id="3.40.50.1820">
    <property type="entry name" value="alpha/beta hydrolase"/>
    <property type="match status" value="1"/>
</dbReference>
<evidence type="ECO:0000313" key="5">
    <source>
        <dbReference type="Proteomes" id="UP000199626"/>
    </source>
</evidence>
<feature type="domain" description="Peptidase S9 prolyl oligopeptidase catalytic" evidence="3">
    <location>
        <begin position="442"/>
        <end position="651"/>
    </location>
</feature>
<dbReference type="InterPro" id="IPR001375">
    <property type="entry name" value="Peptidase_S9_cat"/>
</dbReference>
<proteinExistence type="predicted"/>
<name>A0A1G6BI21_9GAMM</name>
<dbReference type="SUPFAM" id="SSF53474">
    <property type="entry name" value="alpha/beta-Hydrolases"/>
    <property type="match status" value="1"/>
</dbReference>
<dbReference type="PANTHER" id="PTHR42776">
    <property type="entry name" value="SERINE PEPTIDASE S9 FAMILY MEMBER"/>
    <property type="match status" value="1"/>
</dbReference>
<evidence type="ECO:0000256" key="2">
    <source>
        <dbReference type="SAM" id="SignalP"/>
    </source>
</evidence>
<sequence length="652" mass="74042">MVMKQWMKGLRLSLIALLLSTPMAVMADAKQLAPPTDVRDYFSNNGYKNMVISPNGKYFIVHADAGDRDRLVVIDRKNNQPKSSFEVGKNKRISGVHWVTDERFIFQGRTRVGLYDDKEGLPNLYAANANGRQRKEIFTSDVAAFEVLSLLPDDPQHILISRYFWRDGGMPKSYLLNVHDGRLHYQADQPENARALFADNAGNLRLSAFYEEKKNDEFGKGKSEFYFKRLNHETWERVSLDEFKPGDSLRLVGFSDDNRYAYFFSDMGSDVQEVFEFDTVDVKIRPITQGNIVDPDQLIWGLDGSLVGVEFTPSKIERTYLDDNFSAKLIQGITHAFGEQRVIIASATRDQKLAVMLVYSDQNPGEFYLFNTETFEAKFIASRLNGIDQKLMSPMEPFSLEARDGVTLNGYLTLPKFRADNTTKPPLIVKVHGGPHGVRDYWGFDHENQYLAAHGFAVLQVNFRGSGGYGREFLQSGYRQWGRKMQDDVTDATLWAIEQGYADADKICIYGGSYGGYAALMGVIREPDLYQCAVGYVGVYSLPNMYEDGDTAGNASAERYLTLAIGRDQEELRANSPAFLANRIKVPVFLVHGSEDVRVPMSHYHALEKAFKEHGVTYETMVRKEGHGFEKEENKFDLYPRLVEFFQKHMGN</sequence>
<dbReference type="RefSeq" id="WP_092592017.1">
    <property type="nucleotide sequence ID" value="NZ_FMXN01000003.1"/>
</dbReference>
<dbReference type="STRING" id="1159017.SAMN02927930_00814"/>
<dbReference type="GO" id="GO:0004252">
    <property type="term" value="F:serine-type endopeptidase activity"/>
    <property type="evidence" value="ECO:0007669"/>
    <property type="project" value="TreeGrafter"/>
</dbReference>
<gene>
    <name evidence="4" type="ORF">SAMN02927930_00814</name>
</gene>
<dbReference type="GO" id="GO:0006508">
    <property type="term" value="P:proteolysis"/>
    <property type="evidence" value="ECO:0007669"/>
    <property type="project" value="InterPro"/>
</dbReference>
<keyword evidence="2" id="KW-0732">Signal</keyword>
<dbReference type="Proteomes" id="UP000199626">
    <property type="component" value="Unassembled WGS sequence"/>
</dbReference>
<keyword evidence="4" id="KW-0031">Aminopeptidase</keyword>